<gene>
    <name evidence="1" type="ORF">BDQ94DRAFT_178913</name>
</gene>
<proteinExistence type="predicted"/>
<name>A0A3F3PH19_9EURO</name>
<evidence type="ECO:0000313" key="2">
    <source>
        <dbReference type="Proteomes" id="UP000253729"/>
    </source>
</evidence>
<evidence type="ECO:0000313" key="1">
    <source>
        <dbReference type="EMBL" id="RDH26235.1"/>
    </source>
</evidence>
<accession>A0A3F3PH19</accession>
<dbReference type="RefSeq" id="XP_026619257.1">
    <property type="nucleotide sequence ID" value="XM_026773238.1"/>
</dbReference>
<keyword evidence="2" id="KW-1185">Reference proteome</keyword>
<reference evidence="1 2" key="1">
    <citation type="submission" date="2018-07" db="EMBL/GenBank/DDBJ databases">
        <title>The genomes of Aspergillus section Nigri reveals drivers in fungal speciation.</title>
        <authorList>
            <consortium name="DOE Joint Genome Institute"/>
            <person name="Vesth T.C."/>
            <person name="Nybo J."/>
            <person name="Theobald S."/>
            <person name="Brandl J."/>
            <person name="Frisvad J.C."/>
            <person name="Nielsen K.F."/>
            <person name="Lyhne E.K."/>
            <person name="Kogle M.E."/>
            <person name="Kuo A."/>
            <person name="Riley R."/>
            <person name="Clum A."/>
            <person name="Nolan M."/>
            <person name="Lipzen A."/>
            <person name="Salamov A."/>
            <person name="Henrissat B."/>
            <person name="Wiebenga A."/>
            <person name="De vries R.P."/>
            <person name="Grigoriev I.V."/>
            <person name="Mortensen U.H."/>
            <person name="Andersen M.R."/>
            <person name="Baker S.E."/>
        </authorList>
    </citation>
    <scope>NUCLEOTIDE SEQUENCE [LARGE SCALE GENOMIC DNA]</scope>
    <source>
        <strain evidence="1 2">CBS 139.54b</strain>
    </source>
</reference>
<dbReference type="EMBL" id="KZ852199">
    <property type="protein sequence ID" value="RDH26235.1"/>
    <property type="molecule type" value="Genomic_DNA"/>
</dbReference>
<organism evidence="1 2">
    <name type="scientific">Aspergillus welwitschiae</name>
    <dbReference type="NCBI Taxonomy" id="1341132"/>
    <lineage>
        <taxon>Eukaryota</taxon>
        <taxon>Fungi</taxon>
        <taxon>Dikarya</taxon>
        <taxon>Ascomycota</taxon>
        <taxon>Pezizomycotina</taxon>
        <taxon>Eurotiomycetes</taxon>
        <taxon>Eurotiomycetidae</taxon>
        <taxon>Eurotiales</taxon>
        <taxon>Aspergillaceae</taxon>
        <taxon>Aspergillus</taxon>
        <taxon>Aspergillus subgen. Circumdati</taxon>
    </lineage>
</organism>
<dbReference type="AlphaFoldDB" id="A0A3F3PH19"/>
<dbReference type="GeneID" id="38141594"/>
<protein>
    <submittedName>
        <fullName evidence="1">Uncharacterized protein</fullName>
    </submittedName>
</protein>
<dbReference type="Proteomes" id="UP000253729">
    <property type="component" value="Unassembled WGS sequence"/>
</dbReference>
<dbReference type="STRING" id="1341132.A0A3F3PH19"/>
<sequence>MATWREGPTVDRTFVINGANEGDPIFGHCDNLSRNLIDDDVPPIQRTIAAVPCETTIAAPPLALHAIDIQSCQQPDVGDRKSVLECSGLPPEPDLFSIEMLRLLSLYSADTSRYRRFRHNMHRRGAGPIRHQLEIMRRCVSEALRASDGSINGTEFVRLVLRRHPCYGQTTVAAALLRQLIPGLLRCLAKANRRGLLSIATTVIKHWVTQKDPSELSQDDNDCAMSLPSGCIVHVHVGNVTEFERI</sequence>